<dbReference type="Pfam" id="PF01557">
    <property type="entry name" value="FAA_hydrolase"/>
    <property type="match status" value="1"/>
</dbReference>
<accession>A0A1K0IKQ5</accession>
<proteinExistence type="inferred from homology"/>
<keyword evidence="5" id="KW-0378">Hydrolase</keyword>
<dbReference type="PANTHER" id="PTHR42796:SF4">
    <property type="entry name" value="FUMARYLACETOACETATE HYDROLASE DOMAIN-CONTAINING PROTEIN 2A"/>
    <property type="match status" value="1"/>
</dbReference>
<dbReference type="Gene3D" id="3.90.850.10">
    <property type="entry name" value="Fumarylacetoacetase-like, C-terminal domain"/>
    <property type="match status" value="1"/>
</dbReference>
<comment type="cofactor">
    <cofactor evidence="1">
        <name>Mg(2+)</name>
        <dbReference type="ChEBI" id="CHEBI:18420"/>
    </cofactor>
</comment>
<feature type="domain" description="Fumarylacetoacetase-like C-terminal" evidence="4">
    <location>
        <begin position="103"/>
        <end position="317"/>
    </location>
</feature>
<protein>
    <submittedName>
        <fullName evidence="5">Fumarylacetoacetate (FAA) hydrolase</fullName>
    </submittedName>
</protein>
<dbReference type="GO" id="GO:0016787">
    <property type="term" value="F:hydrolase activity"/>
    <property type="evidence" value="ECO:0007669"/>
    <property type="project" value="UniProtKB-KW"/>
</dbReference>
<organism evidence="5">
    <name type="scientific">Cupriavidus necator</name>
    <name type="common">Alcaligenes eutrophus</name>
    <name type="synonym">Ralstonia eutropha</name>
    <dbReference type="NCBI Taxonomy" id="106590"/>
    <lineage>
        <taxon>Bacteria</taxon>
        <taxon>Pseudomonadati</taxon>
        <taxon>Pseudomonadota</taxon>
        <taxon>Betaproteobacteria</taxon>
        <taxon>Burkholderiales</taxon>
        <taxon>Burkholderiaceae</taxon>
        <taxon>Cupriavidus</taxon>
    </lineage>
</organism>
<evidence type="ECO:0000256" key="2">
    <source>
        <dbReference type="ARBA" id="ARBA00010211"/>
    </source>
</evidence>
<evidence type="ECO:0000259" key="4">
    <source>
        <dbReference type="Pfam" id="PF01557"/>
    </source>
</evidence>
<dbReference type="GO" id="GO:0046872">
    <property type="term" value="F:metal ion binding"/>
    <property type="evidence" value="ECO:0007669"/>
    <property type="project" value="UniProtKB-KW"/>
</dbReference>
<reference evidence="5" key="1">
    <citation type="submission" date="2016-09" db="EMBL/GenBank/DDBJ databases">
        <authorList>
            <person name="Capua I."/>
            <person name="De Benedictis P."/>
            <person name="Joannis T."/>
            <person name="Lombin L.H."/>
            <person name="Cattoli G."/>
        </authorList>
    </citation>
    <scope>NUCLEOTIDE SEQUENCE</scope>
    <source>
        <strain evidence="5">B9</strain>
    </source>
</reference>
<evidence type="ECO:0000313" key="5">
    <source>
        <dbReference type="EMBL" id="SCU83876.1"/>
    </source>
</evidence>
<dbReference type="EMBL" id="FMSH01000364">
    <property type="protein sequence ID" value="SCU83876.1"/>
    <property type="molecule type" value="Genomic_DNA"/>
</dbReference>
<dbReference type="InterPro" id="IPR051121">
    <property type="entry name" value="FAH"/>
</dbReference>
<dbReference type="InterPro" id="IPR036663">
    <property type="entry name" value="Fumarylacetoacetase_C_sf"/>
</dbReference>
<evidence type="ECO:0000256" key="3">
    <source>
        <dbReference type="ARBA" id="ARBA00022723"/>
    </source>
</evidence>
<name>A0A1K0IKQ5_CUPNE</name>
<dbReference type="SUPFAM" id="SSF56529">
    <property type="entry name" value="FAH"/>
    <property type="match status" value="1"/>
</dbReference>
<sequence>MKFVTIDSGEKGHPGLLMGDGNILDLILLRRHLGVAKFIPADVRGILEGGAQALALVDQCRRAVEEMSDHASAQLSETGALVSFHGTPLLAPIPEPRLLLAASGNYGRHMREYPDVPLPENPTAFIKPADTLTGHEKPILIPTQFPDQVDFEGEFAFVFGRTCHNVDEASAMQYVAGYTIVNDVSARNWVAEVFSSTERFQSIRAWDRNILGKNLPSFSPCGPVLTTADEIADPHDLAITTRVNGKVMQDSGTSDLICRIPRLISYFSKWYRFHPGDIFSTGTPEGVGAGRTPPVYLKRGDRIEIEIAGLGALANPVA</sequence>
<dbReference type="AlphaFoldDB" id="A0A1K0IKQ5"/>
<dbReference type="InterPro" id="IPR011234">
    <property type="entry name" value="Fumarylacetoacetase-like_C"/>
</dbReference>
<dbReference type="PANTHER" id="PTHR42796">
    <property type="entry name" value="FUMARYLACETOACETATE HYDROLASE DOMAIN-CONTAINING PROTEIN 2A-RELATED"/>
    <property type="match status" value="1"/>
</dbReference>
<keyword evidence="3" id="KW-0479">Metal-binding</keyword>
<dbReference type="GO" id="GO:0044281">
    <property type="term" value="P:small molecule metabolic process"/>
    <property type="evidence" value="ECO:0007669"/>
    <property type="project" value="UniProtKB-ARBA"/>
</dbReference>
<gene>
    <name evidence="5" type="ORF">CNECB9_4260026</name>
</gene>
<comment type="similarity">
    <text evidence="2">Belongs to the FAH family.</text>
</comment>
<evidence type="ECO:0000256" key="1">
    <source>
        <dbReference type="ARBA" id="ARBA00001946"/>
    </source>
</evidence>
<dbReference type="RefSeq" id="WP_340527611.1">
    <property type="nucleotide sequence ID" value="NZ_FMSH01000364.1"/>
</dbReference>